<proteinExistence type="predicted"/>
<comment type="caution">
    <text evidence="1">The sequence shown here is derived from an EMBL/GenBank/DDBJ whole genome shotgun (WGS) entry which is preliminary data.</text>
</comment>
<dbReference type="EMBL" id="VSRR010053970">
    <property type="protein sequence ID" value="MPC80422.1"/>
    <property type="molecule type" value="Genomic_DNA"/>
</dbReference>
<accession>A0A5B7I9K2</accession>
<dbReference type="AlphaFoldDB" id="A0A5B7I9K2"/>
<protein>
    <submittedName>
        <fullName evidence="1">Uncharacterized protein</fullName>
    </submittedName>
</protein>
<organism evidence="1 2">
    <name type="scientific">Portunus trituberculatus</name>
    <name type="common">Swimming crab</name>
    <name type="synonym">Neptunus trituberculatus</name>
    <dbReference type="NCBI Taxonomy" id="210409"/>
    <lineage>
        <taxon>Eukaryota</taxon>
        <taxon>Metazoa</taxon>
        <taxon>Ecdysozoa</taxon>
        <taxon>Arthropoda</taxon>
        <taxon>Crustacea</taxon>
        <taxon>Multicrustacea</taxon>
        <taxon>Malacostraca</taxon>
        <taxon>Eumalacostraca</taxon>
        <taxon>Eucarida</taxon>
        <taxon>Decapoda</taxon>
        <taxon>Pleocyemata</taxon>
        <taxon>Brachyura</taxon>
        <taxon>Eubrachyura</taxon>
        <taxon>Portunoidea</taxon>
        <taxon>Portunidae</taxon>
        <taxon>Portuninae</taxon>
        <taxon>Portunus</taxon>
    </lineage>
</organism>
<name>A0A5B7I9K2_PORTR</name>
<dbReference type="Proteomes" id="UP000324222">
    <property type="component" value="Unassembled WGS sequence"/>
</dbReference>
<evidence type="ECO:0000313" key="2">
    <source>
        <dbReference type="Proteomes" id="UP000324222"/>
    </source>
</evidence>
<gene>
    <name evidence="1" type="ORF">E2C01_075001</name>
</gene>
<evidence type="ECO:0000313" key="1">
    <source>
        <dbReference type="EMBL" id="MPC80422.1"/>
    </source>
</evidence>
<keyword evidence="2" id="KW-1185">Reference proteome</keyword>
<reference evidence="1 2" key="1">
    <citation type="submission" date="2019-05" db="EMBL/GenBank/DDBJ databases">
        <title>Another draft genome of Portunus trituberculatus and its Hox gene families provides insights of decapod evolution.</title>
        <authorList>
            <person name="Jeong J.-H."/>
            <person name="Song I."/>
            <person name="Kim S."/>
            <person name="Choi T."/>
            <person name="Kim D."/>
            <person name="Ryu S."/>
            <person name="Kim W."/>
        </authorList>
    </citation>
    <scope>NUCLEOTIDE SEQUENCE [LARGE SCALE GENOMIC DNA]</scope>
    <source>
        <tissue evidence="1">Muscle</tissue>
    </source>
</reference>
<sequence length="89" mass="9992">MLCCWMRKPKQIESTELRQPKQAPHYLCGPYQPNSRSTLHSSSHFTLSSLISSCLPTHPFLPANHSCVDPIVTVISRARLIAIHLTPLT</sequence>